<dbReference type="PROSITE" id="PS51154">
    <property type="entry name" value="MACRO"/>
    <property type="match status" value="1"/>
</dbReference>
<dbReference type="CDD" id="cd02908">
    <property type="entry name" value="Macro_OAADPr_deacetylase"/>
    <property type="match status" value="1"/>
</dbReference>
<dbReference type="InterPro" id="IPR043472">
    <property type="entry name" value="Macro_dom-like"/>
</dbReference>
<dbReference type="InterPro" id="IPR002589">
    <property type="entry name" value="Macro_dom"/>
</dbReference>
<accession>A0A4R6PYP9</accession>
<reference evidence="2 3" key="1">
    <citation type="submission" date="2019-03" db="EMBL/GenBank/DDBJ databases">
        <title>Genomic Encyclopedia of Type Strains, Phase IV (KMG-IV): sequencing the most valuable type-strain genomes for metagenomic binning, comparative biology and taxonomic classification.</title>
        <authorList>
            <person name="Goeker M."/>
        </authorList>
    </citation>
    <scope>NUCLEOTIDE SEQUENCE [LARGE SCALE GENOMIC DNA]</scope>
    <source>
        <strain evidence="2 3">DSM 28287</strain>
    </source>
</reference>
<dbReference type="RefSeq" id="WP_133528764.1">
    <property type="nucleotide sequence ID" value="NZ_SNXO01000025.1"/>
</dbReference>
<dbReference type="PANTHER" id="PTHR11106:SF27">
    <property type="entry name" value="MACRO DOMAIN-CONTAINING PROTEIN"/>
    <property type="match status" value="1"/>
</dbReference>
<evidence type="ECO:0000259" key="1">
    <source>
        <dbReference type="PROSITE" id="PS51154"/>
    </source>
</evidence>
<comment type="caution">
    <text evidence="2">The sequence shown here is derived from an EMBL/GenBank/DDBJ whole genome shotgun (WGS) entry which is preliminary data.</text>
</comment>
<dbReference type="Gene3D" id="3.40.220.10">
    <property type="entry name" value="Leucine Aminopeptidase, subunit E, domain 1"/>
    <property type="match status" value="1"/>
</dbReference>
<keyword evidence="3" id="KW-1185">Reference proteome</keyword>
<organism evidence="2 3">
    <name type="scientific">Aminicella lysinilytica</name>
    <dbReference type="NCBI Taxonomy" id="433323"/>
    <lineage>
        <taxon>Bacteria</taxon>
        <taxon>Bacillati</taxon>
        <taxon>Bacillota</taxon>
        <taxon>Clostridia</taxon>
        <taxon>Peptostreptococcales</taxon>
        <taxon>Anaerovoracaceae</taxon>
        <taxon>Aminicella</taxon>
    </lineage>
</organism>
<dbReference type="SMART" id="SM00506">
    <property type="entry name" value="A1pp"/>
    <property type="match status" value="1"/>
</dbReference>
<feature type="domain" description="Macro" evidence="1">
    <location>
        <begin position="1"/>
        <end position="165"/>
    </location>
</feature>
<evidence type="ECO:0000313" key="3">
    <source>
        <dbReference type="Proteomes" id="UP000295500"/>
    </source>
</evidence>
<evidence type="ECO:0000313" key="2">
    <source>
        <dbReference type="EMBL" id="TDP52848.1"/>
    </source>
</evidence>
<protein>
    <submittedName>
        <fullName evidence="2">O-acetyl-ADP-ribose deacetylase (Regulator of RNase III)</fullName>
    </submittedName>
</protein>
<dbReference type="PANTHER" id="PTHR11106">
    <property type="entry name" value="GANGLIOSIDE INDUCED DIFFERENTIATION ASSOCIATED PROTEIN 2-RELATED"/>
    <property type="match status" value="1"/>
</dbReference>
<proteinExistence type="predicted"/>
<dbReference type="SUPFAM" id="SSF52949">
    <property type="entry name" value="Macro domain-like"/>
    <property type="match status" value="1"/>
</dbReference>
<gene>
    <name evidence="2" type="ORF">EV211_1252</name>
</gene>
<dbReference type="Proteomes" id="UP000295500">
    <property type="component" value="Unassembled WGS sequence"/>
</dbReference>
<dbReference type="Pfam" id="PF01661">
    <property type="entry name" value="Macro"/>
    <property type="match status" value="1"/>
</dbReference>
<sequence length="165" mass="17834">MALNFVQGDITRMKVDAVVNAANQTLLGGGGVDGCIHRAAGPQLVAECATLGGCETGDAKITGGYNMPCKYIIHTPGPIWHGGKDGEPELLRSCYRRSLELAAEHDCKSIAFPLISSGIYGYPKEQAIRMAIDTINGFLKDHDIEAYIVAYDKRTYEQCLKVANN</sequence>
<dbReference type="NCBIfam" id="NF001664">
    <property type="entry name" value="PRK00431.1-6"/>
    <property type="match status" value="1"/>
</dbReference>
<dbReference type="EMBL" id="SNXO01000025">
    <property type="protein sequence ID" value="TDP52848.1"/>
    <property type="molecule type" value="Genomic_DNA"/>
</dbReference>
<dbReference type="OrthoDB" id="6194521at2"/>
<name>A0A4R6PYP9_9FIRM</name>
<dbReference type="AlphaFoldDB" id="A0A4R6PYP9"/>